<evidence type="ECO:0000256" key="1">
    <source>
        <dbReference type="ARBA" id="ARBA00004613"/>
    </source>
</evidence>
<accession>A0A8B9PPT8</accession>
<feature type="region of interest" description="Disordered" evidence="10">
    <location>
        <begin position="202"/>
        <end position="428"/>
    </location>
</feature>
<name>A0A8B9PPT8_APTOW</name>
<evidence type="ECO:0000256" key="6">
    <source>
        <dbReference type="ARBA" id="ARBA00023180"/>
    </source>
</evidence>
<dbReference type="GO" id="GO:0030414">
    <property type="term" value="F:peptidase inhibitor activity"/>
    <property type="evidence" value="ECO:0007669"/>
    <property type="project" value="UniProtKB-KW"/>
</dbReference>
<evidence type="ECO:0000256" key="10">
    <source>
        <dbReference type="SAM" id="MobiDB-lite"/>
    </source>
</evidence>
<comment type="similarity">
    <text evidence="2">Belongs to the CRISP family.</text>
</comment>
<feature type="chain" id="PRO_5034513309" description="Peptidase inhibitor 16" evidence="11">
    <location>
        <begin position="29"/>
        <end position="655"/>
    </location>
</feature>
<reference evidence="13" key="2">
    <citation type="submission" date="2025-09" db="UniProtKB">
        <authorList>
            <consortium name="Ensembl"/>
        </authorList>
    </citation>
    <scope>IDENTIFICATION</scope>
</reference>
<reference evidence="13" key="1">
    <citation type="submission" date="2025-08" db="UniProtKB">
        <authorList>
            <consortium name="Ensembl"/>
        </authorList>
    </citation>
    <scope>IDENTIFICATION</scope>
</reference>
<evidence type="ECO:0000256" key="5">
    <source>
        <dbReference type="ARBA" id="ARBA00022729"/>
    </source>
</evidence>
<evidence type="ECO:0000313" key="13">
    <source>
        <dbReference type="Ensembl" id="ENSAOWP00000009955.1"/>
    </source>
</evidence>
<keyword evidence="3" id="KW-0964">Secreted</keyword>
<sequence length="655" mass="69634">LFGACSFISAHSLSPVFLLFTALELSWSLSDEEKKIIVDGHNKYRSQVSPPAMDMLKMSWDTELEAFAQAYAEKCIWDHNKERGRRGENLFAMTPTLDLEFAVEDWNGEEKYYNLTTTTCAPGQMCGHYTQVVWASTHRIGCGVKFCAKIDGIETEDMYLLVCNYYPPGNMKGRKPYKEGASCSQCPEGTLCVNSLCAPTTTTAKPKPTTPAPTTTTAKTKPTTPAPTTTTAKTKPTIPAPTTTMAKPKPATTAPTTTTAKHKPATPAPTTTTPSTTTTLATPAKPKPTTTLRTPAKPKPSTTLPTTTTAKPKPSTTLPTPAKPKPSTTLPTPAKPKPTTILQTTAKPKPATVLPTTTTAKPKSATTLPTTTTAKPKPTMPASTTTAAKPKSTTPTLTTAKPKPTKPVPTTSLTAKPKPTMPASTTTMASSEPIIPATITMAKPTPTTQTSTTTTSAAKPKPTATTSAKPKLTTTAPVPTTMMTTLQQKPTTTTKPALTKTERSSPTEAAGLTLSFEPTLDLDYKISPDTEAGTGEPLTPLTTEDPALLEMGTAFSPKSVPETNKDVKESGREKPVFSFSSPSPSLSQIIPEIKLGFNKTELITPSKSVVFSPEEPTFLRLTSSSKETKGQSPAFQTSLSGKVIVESVLAWTHRC</sequence>
<dbReference type="PROSITE" id="PS01009">
    <property type="entry name" value="CRISP_1"/>
    <property type="match status" value="1"/>
</dbReference>
<dbReference type="InterPro" id="IPR001283">
    <property type="entry name" value="CRISP-related"/>
</dbReference>
<dbReference type="CDD" id="cd05559">
    <property type="entry name" value="CAP_PI16_HrTT-1"/>
    <property type="match status" value="1"/>
</dbReference>
<comment type="subunit">
    <text evidence="8">Interacts with PSP94/MSMB.</text>
</comment>
<dbReference type="InterPro" id="IPR014044">
    <property type="entry name" value="CAP_dom"/>
</dbReference>
<feature type="region of interest" description="Disordered" evidence="10">
    <location>
        <begin position="556"/>
        <end position="581"/>
    </location>
</feature>
<dbReference type="AlphaFoldDB" id="A0A8B9PPT8"/>
<dbReference type="PRINTS" id="PR00837">
    <property type="entry name" value="V5TPXLIKE"/>
</dbReference>
<comment type="subcellular location">
    <subcellularLocation>
        <location evidence="1">Secreted</location>
    </subcellularLocation>
</comment>
<evidence type="ECO:0000256" key="3">
    <source>
        <dbReference type="ARBA" id="ARBA00022525"/>
    </source>
</evidence>
<dbReference type="GO" id="GO:0005576">
    <property type="term" value="C:extracellular region"/>
    <property type="evidence" value="ECO:0007669"/>
    <property type="project" value="UniProtKB-SubCell"/>
</dbReference>
<dbReference type="PROSITE" id="PS01010">
    <property type="entry name" value="CRISP_2"/>
    <property type="match status" value="1"/>
</dbReference>
<dbReference type="Ensembl" id="ENSAOWT00000011289.1">
    <property type="protein sequence ID" value="ENSAOWP00000009955.1"/>
    <property type="gene ID" value="ENSAOWG00000006821.1"/>
</dbReference>
<protein>
    <recommendedName>
        <fullName evidence="9">Peptidase inhibitor 16</fullName>
    </recommendedName>
</protein>
<evidence type="ECO:0000256" key="8">
    <source>
        <dbReference type="ARBA" id="ARBA00063504"/>
    </source>
</evidence>
<feature type="region of interest" description="Disordered" evidence="10">
    <location>
        <begin position="488"/>
        <end position="509"/>
    </location>
</feature>
<dbReference type="InterPro" id="IPR018244">
    <property type="entry name" value="Allrgn_V5/Tpx1_CS"/>
</dbReference>
<dbReference type="PANTHER" id="PTHR10334">
    <property type="entry name" value="CYSTEINE-RICH SECRETORY PROTEIN-RELATED"/>
    <property type="match status" value="1"/>
</dbReference>
<comment type="function">
    <text evidence="7">May inhibit cardiomyocyte growth.</text>
</comment>
<keyword evidence="5 11" id="KW-0732">Signal</keyword>
<keyword evidence="6" id="KW-0325">Glycoprotein</keyword>
<organism evidence="13 14">
    <name type="scientific">Apteryx owenii</name>
    <name type="common">Little spotted kiwi</name>
    <dbReference type="NCBI Taxonomy" id="8824"/>
    <lineage>
        <taxon>Eukaryota</taxon>
        <taxon>Metazoa</taxon>
        <taxon>Chordata</taxon>
        <taxon>Craniata</taxon>
        <taxon>Vertebrata</taxon>
        <taxon>Euteleostomi</taxon>
        <taxon>Archelosauria</taxon>
        <taxon>Archosauria</taxon>
        <taxon>Dinosauria</taxon>
        <taxon>Saurischia</taxon>
        <taxon>Theropoda</taxon>
        <taxon>Coelurosauria</taxon>
        <taxon>Aves</taxon>
        <taxon>Palaeognathae</taxon>
        <taxon>Apterygiformes</taxon>
        <taxon>Apterygidae</taxon>
        <taxon>Apteryx</taxon>
    </lineage>
</organism>
<keyword evidence="14" id="KW-1185">Reference proteome</keyword>
<dbReference type="Pfam" id="PF00188">
    <property type="entry name" value="CAP"/>
    <property type="match status" value="1"/>
</dbReference>
<dbReference type="FunFam" id="3.40.33.10:FF:000011">
    <property type="entry name" value="Peptidase inhibitor 16"/>
    <property type="match status" value="1"/>
</dbReference>
<feature type="domain" description="SCP" evidence="12">
    <location>
        <begin position="32"/>
        <end position="173"/>
    </location>
</feature>
<feature type="compositionally biased region" description="Basic and acidic residues" evidence="10">
    <location>
        <begin position="563"/>
        <end position="575"/>
    </location>
</feature>
<feature type="compositionally biased region" description="Low complexity" evidence="10">
    <location>
        <begin position="202"/>
        <end position="259"/>
    </location>
</feature>
<evidence type="ECO:0000256" key="7">
    <source>
        <dbReference type="ARBA" id="ARBA00058129"/>
    </source>
</evidence>
<feature type="signal peptide" evidence="11">
    <location>
        <begin position="1"/>
        <end position="28"/>
    </location>
</feature>
<evidence type="ECO:0000256" key="9">
    <source>
        <dbReference type="ARBA" id="ARBA00074449"/>
    </source>
</evidence>
<evidence type="ECO:0000256" key="11">
    <source>
        <dbReference type="SAM" id="SignalP"/>
    </source>
</evidence>
<keyword evidence="4" id="KW-0646">Protease inhibitor</keyword>
<feature type="compositionally biased region" description="Low complexity" evidence="10">
    <location>
        <begin position="268"/>
        <end position="340"/>
    </location>
</feature>
<dbReference type="InterPro" id="IPR035940">
    <property type="entry name" value="CAP_sf"/>
</dbReference>
<feature type="compositionally biased region" description="Low complexity" evidence="10">
    <location>
        <begin position="354"/>
        <end position="428"/>
    </location>
</feature>
<dbReference type="Gene3D" id="3.40.33.10">
    <property type="entry name" value="CAP"/>
    <property type="match status" value="1"/>
</dbReference>
<feature type="compositionally biased region" description="Low complexity" evidence="10">
    <location>
        <begin position="488"/>
        <end position="499"/>
    </location>
</feature>
<evidence type="ECO:0000256" key="4">
    <source>
        <dbReference type="ARBA" id="ARBA00022690"/>
    </source>
</evidence>
<dbReference type="SMART" id="SM00198">
    <property type="entry name" value="SCP"/>
    <property type="match status" value="1"/>
</dbReference>
<evidence type="ECO:0000259" key="12">
    <source>
        <dbReference type="SMART" id="SM00198"/>
    </source>
</evidence>
<dbReference type="Proteomes" id="UP000694424">
    <property type="component" value="Unplaced"/>
</dbReference>
<evidence type="ECO:0000256" key="2">
    <source>
        <dbReference type="ARBA" id="ARBA00009923"/>
    </source>
</evidence>
<evidence type="ECO:0000313" key="14">
    <source>
        <dbReference type="Proteomes" id="UP000694424"/>
    </source>
</evidence>
<dbReference type="SUPFAM" id="SSF55797">
    <property type="entry name" value="PR-1-like"/>
    <property type="match status" value="1"/>
</dbReference>
<proteinExistence type="inferred from homology"/>
<feature type="region of interest" description="Disordered" evidence="10">
    <location>
        <begin position="443"/>
        <end position="475"/>
    </location>
</feature>